<feature type="compositionally biased region" description="Low complexity" evidence="5">
    <location>
        <begin position="536"/>
        <end position="547"/>
    </location>
</feature>
<accession>A0A4R0RMJ5</accession>
<dbReference type="GO" id="GO:0005737">
    <property type="term" value="C:cytoplasm"/>
    <property type="evidence" value="ECO:0007669"/>
    <property type="project" value="UniProtKB-SubCell"/>
</dbReference>
<dbReference type="InterPro" id="IPR001331">
    <property type="entry name" value="GDS_CDC24_CS"/>
</dbReference>
<feature type="compositionally biased region" description="Acidic residues" evidence="5">
    <location>
        <begin position="1075"/>
        <end position="1107"/>
    </location>
</feature>
<dbReference type="Gene3D" id="2.30.30.40">
    <property type="entry name" value="SH3 Domains"/>
    <property type="match status" value="2"/>
</dbReference>
<feature type="domain" description="EH" evidence="9">
    <location>
        <begin position="1"/>
        <end position="28"/>
    </location>
</feature>
<dbReference type="OrthoDB" id="1716625at2759"/>
<dbReference type="Gene3D" id="1.20.900.10">
    <property type="entry name" value="Dbl homology (DH) domain"/>
    <property type="match status" value="1"/>
</dbReference>
<comment type="subcellular location">
    <subcellularLocation>
        <location evidence="1">Cytoplasm</location>
    </subcellularLocation>
</comment>
<feature type="domain" description="SH3" evidence="6">
    <location>
        <begin position="973"/>
        <end position="1032"/>
    </location>
</feature>
<dbReference type="SMART" id="SM00246">
    <property type="entry name" value="WH2"/>
    <property type="match status" value="1"/>
</dbReference>
<feature type="compositionally biased region" description="Basic and acidic residues" evidence="5">
    <location>
        <begin position="177"/>
        <end position="284"/>
    </location>
</feature>
<dbReference type="InterPro" id="IPR003124">
    <property type="entry name" value="WH2_dom"/>
</dbReference>
<dbReference type="SMART" id="SM00325">
    <property type="entry name" value="RhoGEF"/>
    <property type="match status" value="1"/>
</dbReference>
<evidence type="ECO:0000313" key="11">
    <source>
        <dbReference type="EMBL" id="TCD66409.1"/>
    </source>
</evidence>
<evidence type="ECO:0000259" key="9">
    <source>
        <dbReference type="PROSITE" id="PS50031"/>
    </source>
</evidence>
<dbReference type="PRINTS" id="PR01217">
    <property type="entry name" value="PRICHEXTENSN"/>
</dbReference>
<organism evidence="11 12">
    <name type="scientific">Steccherinum ochraceum</name>
    <dbReference type="NCBI Taxonomy" id="92696"/>
    <lineage>
        <taxon>Eukaryota</taxon>
        <taxon>Fungi</taxon>
        <taxon>Dikarya</taxon>
        <taxon>Basidiomycota</taxon>
        <taxon>Agaricomycotina</taxon>
        <taxon>Agaricomycetes</taxon>
        <taxon>Polyporales</taxon>
        <taxon>Steccherinaceae</taxon>
        <taxon>Steccherinum</taxon>
    </lineage>
</organism>
<dbReference type="EMBL" id="RWJN01000136">
    <property type="protein sequence ID" value="TCD66409.1"/>
    <property type="molecule type" value="Genomic_DNA"/>
</dbReference>
<dbReference type="InterPro" id="IPR011993">
    <property type="entry name" value="PH-like_dom_sf"/>
</dbReference>
<feature type="domain" description="DH" evidence="8">
    <location>
        <begin position="1322"/>
        <end position="1503"/>
    </location>
</feature>
<dbReference type="SUPFAM" id="SSF48065">
    <property type="entry name" value="DBL homology domain (DH-domain)"/>
    <property type="match status" value="1"/>
</dbReference>
<feature type="compositionally biased region" description="Polar residues" evidence="5">
    <location>
        <begin position="1284"/>
        <end position="1294"/>
    </location>
</feature>
<dbReference type="Pfam" id="PF00018">
    <property type="entry name" value="SH3_1"/>
    <property type="match status" value="1"/>
</dbReference>
<dbReference type="STRING" id="92696.A0A4R0RMJ5"/>
<evidence type="ECO:0000256" key="5">
    <source>
        <dbReference type="SAM" id="MobiDB-lite"/>
    </source>
</evidence>
<dbReference type="PROSITE" id="PS50010">
    <property type="entry name" value="DH_2"/>
    <property type="match status" value="1"/>
</dbReference>
<evidence type="ECO:0000313" key="12">
    <source>
        <dbReference type="Proteomes" id="UP000292702"/>
    </source>
</evidence>
<dbReference type="Pfam" id="PF02205">
    <property type="entry name" value="WH2"/>
    <property type="match status" value="1"/>
</dbReference>
<dbReference type="CDD" id="cd00174">
    <property type="entry name" value="SH3"/>
    <property type="match status" value="2"/>
</dbReference>
<evidence type="ECO:0000259" key="10">
    <source>
        <dbReference type="PROSITE" id="PS51082"/>
    </source>
</evidence>
<dbReference type="PANTHER" id="PTHR46006:SF6">
    <property type="entry name" value="INTERSECTIN-2 ISOFORM X1"/>
    <property type="match status" value="1"/>
</dbReference>
<feature type="compositionally biased region" description="Pro residues" evidence="5">
    <location>
        <begin position="285"/>
        <end position="316"/>
    </location>
</feature>
<evidence type="ECO:0000256" key="4">
    <source>
        <dbReference type="PROSITE-ProRule" id="PRU00192"/>
    </source>
</evidence>
<feature type="compositionally biased region" description="Low complexity" evidence="5">
    <location>
        <begin position="133"/>
        <end position="142"/>
    </location>
</feature>
<feature type="compositionally biased region" description="Pro residues" evidence="5">
    <location>
        <begin position="554"/>
        <end position="572"/>
    </location>
</feature>
<feature type="compositionally biased region" description="Basic and acidic residues" evidence="5">
    <location>
        <begin position="151"/>
        <end position="165"/>
    </location>
</feature>
<feature type="compositionally biased region" description="Pro residues" evidence="5">
    <location>
        <begin position="734"/>
        <end position="773"/>
    </location>
</feature>
<dbReference type="InterPro" id="IPR001452">
    <property type="entry name" value="SH3_domain"/>
</dbReference>
<proteinExistence type="predicted"/>
<feature type="region of interest" description="Disordered" evidence="5">
    <location>
        <begin position="1275"/>
        <end position="1296"/>
    </location>
</feature>
<keyword evidence="3" id="KW-0963">Cytoplasm</keyword>
<dbReference type="GO" id="GO:0035556">
    <property type="term" value="P:intracellular signal transduction"/>
    <property type="evidence" value="ECO:0007669"/>
    <property type="project" value="InterPro"/>
</dbReference>
<dbReference type="CDD" id="cd00160">
    <property type="entry name" value="RhoGEF"/>
    <property type="match status" value="1"/>
</dbReference>
<dbReference type="SUPFAM" id="SSF50729">
    <property type="entry name" value="PH domain-like"/>
    <property type="match status" value="1"/>
</dbReference>
<evidence type="ECO:0000256" key="3">
    <source>
        <dbReference type="ARBA" id="ARBA00022490"/>
    </source>
</evidence>
<evidence type="ECO:0000259" key="7">
    <source>
        <dbReference type="PROSITE" id="PS50003"/>
    </source>
</evidence>
<dbReference type="GO" id="GO:0005085">
    <property type="term" value="F:guanyl-nucleotide exchange factor activity"/>
    <property type="evidence" value="ECO:0007669"/>
    <property type="project" value="InterPro"/>
</dbReference>
<evidence type="ECO:0000259" key="6">
    <source>
        <dbReference type="PROSITE" id="PS50002"/>
    </source>
</evidence>
<feature type="compositionally biased region" description="Pro residues" evidence="5">
    <location>
        <begin position="415"/>
        <end position="449"/>
    </location>
</feature>
<feature type="region of interest" description="Disordered" evidence="5">
    <location>
        <begin position="513"/>
        <end position="862"/>
    </location>
</feature>
<dbReference type="InterPro" id="IPR035899">
    <property type="entry name" value="DBL_dom_sf"/>
</dbReference>
<evidence type="ECO:0000259" key="8">
    <source>
        <dbReference type="PROSITE" id="PS50010"/>
    </source>
</evidence>
<feature type="compositionally biased region" description="Low complexity" evidence="5">
    <location>
        <begin position="716"/>
        <end position="733"/>
    </location>
</feature>
<evidence type="ECO:0008006" key="13">
    <source>
        <dbReference type="Google" id="ProtNLM"/>
    </source>
</evidence>
<evidence type="ECO:0000256" key="2">
    <source>
        <dbReference type="ARBA" id="ARBA00022443"/>
    </source>
</evidence>
<feature type="compositionally biased region" description="Pro residues" evidence="5">
    <location>
        <begin position="579"/>
        <end position="593"/>
    </location>
</feature>
<dbReference type="SMART" id="SM00326">
    <property type="entry name" value="SH3"/>
    <property type="match status" value="2"/>
</dbReference>
<dbReference type="Pfam" id="PF00169">
    <property type="entry name" value="PH"/>
    <property type="match status" value="1"/>
</dbReference>
<dbReference type="GO" id="GO:0003779">
    <property type="term" value="F:actin binding"/>
    <property type="evidence" value="ECO:0007669"/>
    <property type="project" value="InterPro"/>
</dbReference>
<evidence type="ECO:0000256" key="1">
    <source>
        <dbReference type="ARBA" id="ARBA00004496"/>
    </source>
</evidence>
<feature type="compositionally biased region" description="Pro residues" evidence="5">
    <location>
        <begin position="463"/>
        <end position="487"/>
    </location>
</feature>
<dbReference type="InterPro" id="IPR036028">
    <property type="entry name" value="SH3-like_dom_sf"/>
</dbReference>
<dbReference type="PROSITE" id="PS50002">
    <property type="entry name" value="SH3"/>
    <property type="match status" value="1"/>
</dbReference>
<dbReference type="PROSITE" id="PS50003">
    <property type="entry name" value="PH_DOMAIN"/>
    <property type="match status" value="1"/>
</dbReference>
<feature type="domain" description="PH" evidence="7">
    <location>
        <begin position="1540"/>
        <end position="1634"/>
    </location>
</feature>
<dbReference type="Pfam" id="PF07653">
    <property type="entry name" value="SH3_2"/>
    <property type="match status" value="1"/>
</dbReference>
<dbReference type="SUPFAM" id="SSF50044">
    <property type="entry name" value="SH3-domain"/>
    <property type="match status" value="2"/>
</dbReference>
<dbReference type="InterPro" id="IPR000219">
    <property type="entry name" value="DH_dom"/>
</dbReference>
<dbReference type="PROSITE" id="PS50031">
    <property type="entry name" value="EH"/>
    <property type="match status" value="1"/>
</dbReference>
<feature type="compositionally biased region" description="Basic and acidic residues" evidence="5">
    <location>
        <begin position="513"/>
        <end position="535"/>
    </location>
</feature>
<name>A0A4R0RMJ5_9APHY</name>
<feature type="compositionally biased region" description="Basic residues" evidence="5">
    <location>
        <begin position="1142"/>
        <end position="1158"/>
    </location>
</feature>
<keyword evidence="12" id="KW-1185">Reference proteome</keyword>
<feature type="compositionally biased region" description="Low complexity" evidence="5">
    <location>
        <begin position="1233"/>
        <end position="1243"/>
    </location>
</feature>
<dbReference type="PROSITE" id="PS00741">
    <property type="entry name" value="DH_1"/>
    <property type="match status" value="1"/>
</dbReference>
<dbReference type="PANTHER" id="PTHR46006">
    <property type="entry name" value="RHO GUANINE NUCLEOTIDE EXCHANGE FACTOR AT 64C, ISOFORM A"/>
    <property type="match status" value="1"/>
</dbReference>
<feature type="compositionally biased region" description="Acidic residues" evidence="5">
    <location>
        <begin position="671"/>
        <end position="692"/>
    </location>
</feature>
<dbReference type="SMART" id="SM00233">
    <property type="entry name" value="PH"/>
    <property type="match status" value="1"/>
</dbReference>
<feature type="domain" description="WH2" evidence="10">
    <location>
        <begin position="784"/>
        <end position="801"/>
    </location>
</feature>
<feature type="compositionally biased region" description="Polar residues" evidence="5">
    <location>
        <begin position="105"/>
        <end position="115"/>
    </location>
</feature>
<feature type="compositionally biased region" description="Basic and acidic residues" evidence="5">
    <location>
        <begin position="1108"/>
        <end position="1118"/>
    </location>
</feature>
<feature type="compositionally biased region" description="Polar residues" evidence="5">
    <location>
        <begin position="615"/>
        <end position="632"/>
    </location>
</feature>
<dbReference type="InterPro" id="IPR001849">
    <property type="entry name" value="PH_domain"/>
</dbReference>
<feature type="compositionally biased region" description="Basic and acidic residues" evidence="5">
    <location>
        <begin position="327"/>
        <end position="345"/>
    </location>
</feature>
<protein>
    <recommendedName>
        <fullName evidence="13">Actin cytoskeleton-regulatory complex protein pan1</fullName>
    </recommendedName>
</protein>
<dbReference type="GO" id="GO:0035025">
    <property type="term" value="P:positive regulation of Rho protein signal transduction"/>
    <property type="evidence" value="ECO:0007669"/>
    <property type="project" value="TreeGrafter"/>
</dbReference>
<gene>
    <name evidence="11" type="ORF">EIP91_001400</name>
</gene>
<feature type="region of interest" description="Disordered" evidence="5">
    <location>
        <begin position="42"/>
        <end position="493"/>
    </location>
</feature>
<feature type="region of interest" description="Disordered" evidence="5">
    <location>
        <begin position="1218"/>
        <end position="1243"/>
    </location>
</feature>
<dbReference type="Pfam" id="PF00621">
    <property type="entry name" value="RhoGEF"/>
    <property type="match status" value="1"/>
</dbReference>
<dbReference type="PROSITE" id="PS51082">
    <property type="entry name" value="WH2"/>
    <property type="match status" value="1"/>
</dbReference>
<feature type="region of interest" description="Disordered" evidence="5">
    <location>
        <begin position="1132"/>
        <end position="1190"/>
    </location>
</feature>
<sequence length="1650" mass="181977">MGLIYRRLNGNDLPDELPEELIPPSHRDLDTSVNFLKDILRNDTRARSPGFDSGPVSKLKERSFNSSSAPGAGGRQDATVYKYTDDSPPGGFYQPRSRHVDRSAVRTTSESNSPSADLDDMKRQLEKTAQMLDRSAAESASRTAEDDELEREMSDVRYRIKRVQEDLDYVSRGPRSSAKDEDRRRLERELLNLMHERVPELERKMADREAKRKREQREWDRDRDRRNDRFGRYDDRDRDRDTYSSSRYDRDDRDRDYRSYDRDRDRDRDDRDKDRDYEIFDRPRTPPAARSPPPPPPSAPPPNNVSRLPPPAPAPSASPAANMKSMTPEERKAFIQAEAQRRMQERMAALGVSTPAPSSKLDTSVEDRLAKEKKEAEEKAKAAEKQAEDRERMRRERLENEKALKDGSTPTTPITSPPAVAPPAAAPPAPKPTPPAPKPRAPAPPPPRKAPAIKPPVATRIPAAPPAPPVQIAPPVAAPPPPAPPAVPEVDPEEEAFRVREAALRKAREERMERLRRMEREEEEAAKRLEEEYQQRRQQLQAQQAQAERARTPVPAPAPVAPAPPPAPPVTSPPVRAATPPPPPPAPAPPVASPPASDKAKTNPFSRMMAEGSSPAATVSTPTANGSTNPFFKNQAPAAVTPPVRTSSIPPPSKSPAPPAVKTSYHTAPADSEDDWDEIKEKDDDDDSEDELDSSRDTRNKLAQQLFGNILPPSRPQSAAPAGGLGGSSEPSTPSIPAPPPPPPSAPPTIAPAAPNAPPPPPPMAPVAPPPPAAAIAAPAPTGDRGALLGAIQAGARLKKVQTNDRSSAPISGKVLGDTAPPPHINAAAPSAPSPPQPPLDLPPLAGAADSSRSSNRESVDWYAGLAADGGASQHSQEYMPSMAEEDEEIAKAPVPAIQVEDTADPLEDVDQSVSYRVRSLYAYEGQRPEDLTFSENVMIVANPSKSGGDWWYGKVVRDGKAGFFPNTYVEKIQAAQAKALYDYTGNNPDELPFQEGDTLAIVDRTDADWWKAEKEGMVFIVPAAYLEAVEVSPTTPRPQTLDTPTSAITVSLPTANRVGQPSLAVPERLFNDQSDSDTDSDSEDDEDDYDTADESMDSDDELDEMTEEQRKAEREVRAVERQRVLEAAGLIIKSKSDNRRKPPARPIRSRSFRKRRAPPAIPLSASVSHDAASTKELPTLPPEPEAEPSFRLDDAYERYEAYKKSNANMNRLSTASLDTDLSQGSPQPPSTVPQSPALSTSESESLTHSLLHFFGRSRTPGIEGEGKARPIISAPILQKDPTQDNGRPQSQPGEQEFGFGSSWASLVDKSALAEIPTAERKRQEAIFEFIATEAAYVRDLQLIVEVFYSNLLSIMDEKAVTVVFANVEDILLTNTTFLSSLEERQKDCRLYIDKIGDLLKGNMAHMGVYMDYCVNQANAAKVLQSLRQANPELAARLQQLRDDPSVRNLDLSSYLLVPMQRITRYPLLIKQILHYTESSEDRRCIERALEMAEKVLNHINETIREQEDRERLKVISRDLWIGQGRLDLTEPTRHMGARKLLKEGVLMKAKSGRRLRAFLCSDILVLTEEAAKTLYRMPIPLSECQVREAPGHRDDLLFQVALAYPRGGDVISLRGTSARDCQQWMQAIDNASRKCREAQKRAARRSMRG</sequence>
<dbReference type="InterPro" id="IPR051480">
    <property type="entry name" value="Endocytic_GEF_Adapter"/>
</dbReference>
<comment type="caution">
    <text evidence="11">The sequence shown here is derived from an EMBL/GenBank/DDBJ whole genome shotgun (WGS) entry which is preliminary data.</text>
</comment>
<dbReference type="Gene3D" id="2.30.29.30">
    <property type="entry name" value="Pleckstrin-homology domain (PH domain)/Phosphotyrosine-binding domain (PTB)"/>
    <property type="match status" value="1"/>
</dbReference>
<feature type="compositionally biased region" description="Basic and acidic residues" evidence="5">
    <location>
        <begin position="363"/>
        <end position="405"/>
    </location>
</feature>
<keyword evidence="2 4" id="KW-0728">SH3 domain</keyword>
<feature type="compositionally biased region" description="Pro residues" evidence="5">
    <location>
        <begin position="832"/>
        <end position="842"/>
    </location>
</feature>
<feature type="region of interest" description="Disordered" evidence="5">
    <location>
        <begin position="8"/>
        <end position="29"/>
    </location>
</feature>
<reference evidence="11 12" key="1">
    <citation type="submission" date="2018-11" db="EMBL/GenBank/DDBJ databases">
        <title>Genome assembly of Steccherinum ochraceum LE-BIN_3174, the white-rot fungus of the Steccherinaceae family (The Residual Polyporoid clade, Polyporales, Basidiomycota).</title>
        <authorList>
            <person name="Fedorova T.V."/>
            <person name="Glazunova O.A."/>
            <person name="Landesman E.O."/>
            <person name="Moiseenko K.V."/>
            <person name="Psurtseva N.V."/>
            <person name="Savinova O.S."/>
            <person name="Shakhova N.V."/>
            <person name="Tyazhelova T.V."/>
            <person name="Vasina D.V."/>
        </authorList>
    </citation>
    <scope>NUCLEOTIDE SEQUENCE [LARGE SCALE GENOMIC DNA]</scope>
    <source>
        <strain evidence="11 12">LE-BIN_3174</strain>
    </source>
</reference>
<feature type="region of interest" description="Disordered" evidence="5">
    <location>
        <begin position="1053"/>
        <end position="1118"/>
    </location>
</feature>
<feature type="compositionally biased region" description="Low complexity" evidence="5">
    <location>
        <begin position="450"/>
        <end position="462"/>
    </location>
</feature>
<dbReference type="Proteomes" id="UP000292702">
    <property type="component" value="Unassembled WGS sequence"/>
</dbReference>
<feature type="compositionally biased region" description="Pro residues" evidence="5">
    <location>
        <begin position="649"/>
        <end position="659"/>
    </location>
</feature>
<dbReference type="InterPro" id="IPR000261">
    <property type="entry name" value="EH_dom"/>
</dbReference>